<reference evidence="5 6" key="1">
    <citation type="submission" date="2018-09" db="EMBL/GenBank/DDBJ databases">
        <title>Altererythrobacter spongiae sp. nov., isolated from a marine sponge.</title>
        <authorList>
            <person name="Zhuang L."/>
            <person name="Luo L."/>
        </authorList>
    </citation>
    <scope>NUCLEOTIDE SEQUENCE [LARGE SCALE GENOMIC DNA]</scope>
    <source>
        <strain evidence="5 6">HN-Y73</strain>
    </source>
</reference>
<evidence type="ECO:0000256" key="3">
    <source>
        <dbReference type="ARBA" id="ARBA00023163"/>
    </source>
</evidence>
<dbReference type="Pfam" id="PF01047">
    <property type="entry name" value="MarR"/>
    <property type="match status" value="1"/>
</dbReference>
<dbReference type="PANTHER" id="PTHR33164">
    <property type="entry name" value="TRANSCRIPTIONAL REGULATOR, MARR FAMILY"/>
    <property type="match status" value="1"/>
</dbReference>
<dbReference type="Gene3D" id="1.10.10.10">
    <property type="entry name" value="Winged helix-like DNA-binding domain superfamily/Winged helix DNA-binding domain"/>
    <property type="match status" value="1"/>
</dbReference>
<dbReference type="OrthoDB" id="582199at2"/>
<dbReference type="InterPro" id="IPR036388">
    <property type="entry name" value="WH-like_DNA-bd_sf"/>
</dbReference>
<dbReference type="GO" id="GO:0003677">
    <property type="term" value="F:DNA binding"/>
    <property type="evidence" value="ECO:0007669"/>
    <property type="project" value="UniProtKB-KW"/>
</dbReference>
<dbReference type="PROSITE" id="PS01117">
    <property type="entry name" value="HTH_MARR_1"/>
    <property type="match status" value="1"/>
</dbReference>
<dbReference type="PROSITE" id="PS50995">
    <property type="entry name" value="HTH_MARR_2"/>
    <property type="match status" value="1"/>
</dbReference>
<sequence length="170" mass="19484">MFLWGRTVRRPGMDGQLEDVWKGYENFPPDIQLTIFLVLSARRWRAELDGQLRLIGQNSARMETLWAISRSPQDSTQTEIAHNIRVERATLTRMLDGLESEGYVKRLPQPADGRSKYIRVTEEGERALAKIMNIASPLRHALLEELGPDELDRATQFLVDLVNRIDDLGL</sequence>
<dbReference type="InterPro" id="IPR000835">
    <property type="entry name" value="HTH_MarR-typ"/>
</dbReference>
<accession>A0A420ERF5</accession>
<keyword evidence="3" id="KW-0804">Transcription</keyword>
<dbReference type="SMART" id="SM00347">
    <property type="entry name" value="HTH_MARR"/>
    <property type="match status" value="1"/>
</dbReference>
<dbReference type="InterPro" id="IPR036390">
    <property type="entry name" value="WH_DNA-bd_sf"/>
</dbReference>
<comment type="caution">
    <text evidence="5">The sequence shown here is derived from an EMBL/GenBank/DDBJ whole genome shotgun (WGS) entry which is preliminary data.</text>
</comment>
<name>A0A420ERF5_9SPHN</name>
<protein>
    <submittedName>
        <fullName evidence="5">MarR family transcriptional regulator</fullName>
    </submittedName>
</protein>
<evidence type="ECO:0000259" key="4">
    <source>
        <dbReference type="PROSITE" id="PS50995"/>
    </source>
</evidence>
<dbReference type="AlphaFoldDB" id="A0A420ERF5"/>
<dbReference type="InterPro" id="IPR039422">
    <property type="entry name" value="MarR/SlyA-like"/>
</dbReference>
<dbReference type="SUPFAM" id="SSF46785">
    <property type="entry name" value="Winged helix' DNA-binding domain"/>
    <property type="match status" value="1"/>
</dbReference>
<keyword evidence="2" id="KW-0238">DNA-binding</keyword>
<evidence type="ECO:0000256" key="2">
    <source>
        <dbReference type="ARBA" id="ARBA00023125"/>
    </source>
</evidence>
<evidence type="ECO:0000313" key="6">
    <source>
        <dbReference type="Proteomes" id="UP000284395"/>
    </source>
</evidence>
<dbReference type="Proteomes" id="UP000284395">
    <property type="component" value="Unassembled WGS sequence"/>
</dbReference>
<proteinExistence type="predicted"/>
<dbReference type="PANTHER" id="PTHR33164:SF64">
    <property type="entry name" value="TRANSCRIPTIONAL REGULATOR SLYA"/>
    <property type="match status" value="1"/>
</dbReference>
<dbReference type="EMBL" id="RAPF01000001">
    <property type="protein sequence ID" value="RKF23251.1"/>
    <property type="molecule type" value="Genomic_DNA"/>
</dbReference>
<evidence type="ECO:0000256" key="1">
    <source>
        <dbReference type="ARBA" id="ARBA00023015"/>
    </source>
</evidence>
<dbReference type="InterPro" id="IPR023187">
    <property type="entry name" value="Tscrpt_reg_MarR-type_CS"/>
</dbReference>
<feature type="domain" description="HTH marR-type" evidence="4">
    <location>
        <begin position="30"/>
        <end position="163"/>
    </location>
</feature>
<dbReference type="PRINTS" id="PR00598">
    <property type="entry name" value="HTHMARR"/>
</dbReference>
<organism evidence="5 6">
    <name type="scientific">Altericroceibacterium spongiae</name>
    <dbReference type="NCBI Taxonomy" id="2320269"/>
    <lineage>
        <taxon>Bacteria</taxon>
        <taxon>Pseudomonadati</taxon>
        <taxon>Pseudomonadota</taxon>
        <taxon>Alphaproteobacteria</taxon>
        <taxon>Sphingomonadales</taxon>
        <taxon>Erythrobacteraceae</taxon>
        <taxon>Altericroceibacterium</taxon>
    </lineage>
</organism>
<keyword evidence="1" id="KW-0805">Transcription regulation</keyword>
<evidence type="ECO:0000313" key="5">
    <source>
        <dbReference type="EMBL" id="RKF23251.1"/>
    </source>
</evidence>
<dbReference type="GO" id="GO:0006950">
    <property type="term" value="P:response to stress"/>
    <property type="evidence" value="ECO:0007669"/>
    <property type="project" value="TreeGrafter"/>
</dbReference>
<dbReference type="GO" id="GO:0003700">
    <property type="term" value="F:DNA-binding transcription factor activity"/>
    <property type="evidence" value="ECO:0007669"/>
    <property type="project" value="InterPro"/>
</dbReference>
<keyword evidence="6" id="KW-1185">Reference proteome</keyword>
<gene>
    <name evidence="5" type="ORF">D6851_01875</name>
</gene>